<organism evidence="3">
    <name type="scientific">Schistosoma curassoni</name>
    <dbReference type="NCBI Taxonomy" id="6186"/>
    <lineage>
        <taxon>Eukaryota</taxon>
        <taxon>Metazoa</taxon>
        <taxon>Spiralia</taxon>
        <taxon>Lophotrochozoa</taxon>
        <taxon>Platyhelminthes</taxon>
        <taxon>Trematoda</taxon>
        <taxon>Digenea</taxon>
        <taxon>Strigeidida</taxon>
        <taxon>Schistosomatoidea</taxon>
        <taxon>Schistosomatidae</taxon>
        <taxon>Schistosoma</taxon>
    </lineage>
</organism>
<protein>
    <submittedName>
        <fullName evidence="3">DDE_Tnp_1_7 domain-containing protein</fullName>
    </submittedName>
</protein>
<sequence>MTVAIWATKAGYQKEPVECFRQFKHTLLNHPCFGDVTEVDKLISNLHTELESDFRTYERVDETLGESLISGNIKELVAVIHDAPSDPEMSISETCPVVGSNSIVRETPCTNTGFSSSQKDDVLLNAHEIIAVPAHKETENESCIIMKTVASNGAHHSTTKVSDECTYWGYLVVLPDMSYLSDSHAFDQIFYKNGENLSDESNDDQEPNKILIDADYSSGRLSNNETFKRSDENVSQESNLNDLIYSVSDPHHLVSSSGVSTQCGKYALNRVKLTVAWDYEHPTLFHGGG</sequence>
<name>A0A183K7Z6_9TREM</name>
<reference evidence="3" key="1">
    <citation type="submission" date="2016-06" db="UniProtKB">
        <authorList>
            <consortium name="WormBaseParasite"/>
        </authorList>
    </citation>
    <scope>IDENTIFICATION</scope>
</reference>
<evidence type="ECO:0000313" key="2">
    <source>
        <dbReference type="Proteomes" id="UP000279833"/>
    </source>
</evidence>
<proteinExistence type="predicted"/>
<keyword evidence="2" id="KW-1185">Reference proteome</keyword>
<dbReference type="EMBL" id="UZAK01034206">
    <property type="protein sequence ID" value="VDP43143.1"/>
    <property type="molecule type" value="Genomic_DNA"/>
</dbReference>
<dbReference type="WBParaSite" id="SCUD_0001112501-mRNA-1">
    <property type="protein sequence ID" value="SCUD_0001112501-mRNA-1"/>
    <property type="gene ID" value="SCUD_0001112501"/>
</dbReference>
<reference evidence="1 2" key="2">
    <citation type="submission" date="2018-11" db="EMBL/GenBank/DDBJ databases">
        <authorList>
            <consortium name="Pathogen Informatics"/>
        </authorList>
    </citation>
    <scope>NUCLEOTIDE SEQUENCE [LARGE SCALE GENOMIC DNA]</scope>
    <source>
        <strain evidence="1">Dakar</strain>
        <strain evidence="2">Dakar, Senegal</strain>
    </source>
</reference>
<evidence type="ECO:0000313" key="1">
    <source>
        <dbReference type="EMBL" id="VDP43143.1"/>
    </source>
</evidence>
<accession>A0A183K7Z6</accession>
<dbReference type="AlphaFoldDB" id="A0A183K7Z6"/>
<dbReference type="STRING" id="6186.A0A183K7Z6"/>
<gene>
    <name evidence="1" type="ORF">SCUD_LOCUS11125</name>
</gene>
<dbReference type="Proteomes" id="UP000279833">
    <property type="component" value="Unassembled WGS sequence"/>
</dbReference>
<evidence type="ECO:0000313" key="3">
    <source>
        <dbReference type="WBParaSite" id="SCUD_0001112501-mRNA-1"/>
    </source>
</evidence>